<organism evidence="2">
    <name type="scientific">Puccinia triticina (isolate 1-1 / race 1 (BBBD))</name>
    <name type="common">Brown leaf rust fungus</name>
    <dbReference type="NCBI Taxonomy" id="630390"/>
    <lineage>
        <taxon>Eukaryota</taxon>
        <taxon>Fungi</taxon>
        <taxon>Dikarya</taxon>
        <taxon>Basidiomycota</taxon>
        <taxon>Pucciniomycotina</taxon>
        <taxon>Pucciniomycetes</taxon>
        <taxon>Pucciniales</taxon>
        <taxon>Pucciniaceae</taxon>
        <taxon>Puccinia</taxon>
    </lineage>
</organism>
<feature type="region of interest" description="Disordered" evidence="1">
    <location>
        <begin position="91"/>
        <end position="158"/>
    </location>
</feature>
<dbReference type="AlphaFoldDB" id="A0A180GDX1"/>
<sequence>MTIHAGPRDKSLASDKYEARIRNLEEGVRLLLARTTPASLSLVPSAPLVGAFRYSIERGLEPLVSESTARFLRSSACYTVHISATCRLLSSRPRQPVMTPSSSSSSSTHIQPAVLPSNRCPSAPATSDGGSSASSKLSWPTPSALCARNTPTNSAGKQRSLDLLNTSHQHGRTAEPLLPLQLRLPAIPSQSTGPPTTQSRSRSPRSRPSSRSTTPATSPALPYAPSPRPAPPSRSSRRPPTTAEQTSASPDSSTHSIPFNQACHTPIISLAQLQHFVETILPLFPCPIMLSLPSLLPWINVDPTTGLQPTILPKKLDRKVQAAAGAGQHAGPRLAWIAPPLGCLLNAIRSTSCDARANCSDARFTQQSRTITSATTTATI</sequence>
<gene>
    <name evidence="2" type="ORF">PTTG_28150</name>
</gene>
<dbReference type="OrthoDB" id="10413477at2759"/>
<feature type="region of interest" description="Disordered" evidence="1">
    <location>
        <begin position="186"/>
        <end position="257"/>
    </location>
</feature>
<feature type="compositionally biased region" description="Low complexity" evidence="1">
    <location>
        <begin position="121"/>
        <end position="135"/>
    </location>
</feature>
<feature type="compositionally biased region" description="Low complexity" evidence="1">
    <location>
        <begin position="188"/>
        <end position="221"/>
    </location>
</feature>
<reference evidence="3 4" key="3">
    <citation type="journal article" date="2017" name="G3 (Bethesda)">
        <title>Comparative analysis highlights variable genome content of wheat rusts and divergence of the mating loci.</title>
        <authorList>
            <person name="Cuomo C.A."/>
            <person name="Bakkeren G."/>
            <person name="Khalil H.B."/>
            <person name="Panwar V."/>
            <person name="Joly D."/>
            <person name="Linning R."/>
            <person name="Sakthikumar S."/>
            <person name="Song X."/>
            <person name="Adiconis X."/>
            <person name="Fan L."/>
            <person name="Goldberg J.M."/>
            <person name="Levin J.Z."/>
            <person name="Young S."/>
            <person name="Zeng Q."/>
            <person name="Anikster Y."/>
            <person name="Bruce M."/>
            <person name="Wang M."/>
            <person name="Yin C."/>
            <person name="McCallum B."/>
            <person name="Szabo L.J."/>
            <person name="Hulbert S."/>
            <person name="Chen X."/>
            <person name="Fellers J.P."/>
        </authorList>
    </citation>
    <scope>NUCLEOTIDE SEQUENCE</scope>
    <source>
        <strain evidence="3">isolate 1-1 / race 1 (BBBD)</strain>
        <strain evidence="4">Isolate 1-1 / race 1 (BBBD)</strain>
    </source>
</reference>
<evidence type="ECO:0000256" key="1">
    <source>
        <dbReference type="SAM" id="MobiDB-lite"/>
    </source>
</evidence>
<feature type="compositionally biased region" description="Polar residues" evidence="1">
    <location>
        <begin position="149"/>
        <end position="158"/>
    </location>
</feature>
<reference evidence="2" key="1">
    <citation type="submission" date="2009-11" db="EMBL/GenBank/DDBJ databases">
        <authorList>
            <consortium name="The Broad Institute Genome Sequencing Platform"/>
            <person name="Ward D."/>
            <person name="Feldgarden M."/>
            <person name="Earl A."/>
            <person name="Young S.K."/>
            <person name="Zeng Q."/>
            <person name="Koehrsen M."/>
            <person name="Alvarado L."/>
            <person name="Berlin A."/>
            <person name="Bochicchio J."/>
            <person name="Borenstein D."/>
            <person name="Chapman S.B."/>
            <person name="Chen Z."/>
            <person name="Engels R."/>
            <person name="Freedman E."/>
            <person name="Gellesch M."/>
            <person name="Goldberg J."/>
            <person name="Griggs A."/>
            <person name="Gujja S."/>
            <person name="Heilman E."/>
            <person name="Heiman D."/>
            <person name="Hepburn T."/>
            <person name="Howarth C."/>
            <person name="Jen D."/>
            <person name="Larson L."/>
            <person name="Lewis B."/>
            <person name="Mehta T."/>
            <person name="Park D."/>
            <person name="Pearson M."/>
            <person name="Roberts A."/>
            <person name="Saif S."/>
            <person name="Shea T."/>
            <person name="Shenoy N."/>
            <person name="Sisk P."/>
            <person name="Stolte C."/>
            <person name="Sykes S."/>
            <person name="Thomson T."/>
            <person name="Walk T."/>
            <person name="White J."/>
            <person name="Yandava C."/>
            <person name="Izard J."/>
            <person name="Baranova O.V."/>
            <person name="Blanton J.M."/>
            <person name="Tanner A.C."/>
            <person name="Dewhirst F.E."/>
            <person name="Haas B."/>
            <person name="Nusbaum C."/>
            <person name="Birren B."/>
        </authorList>
    </citation>
    <scope>NUCLEOTIDE SEQUENCE [LARGE SCALE GENOMIC DNA]</scope>
    <source>
        <strain evidence="2">1-1 BBBD Race 1</strain>
    </source>
</reference>
<protein>
    <submittedName>
        <fullName evidence="2 3">Uncharacterized protein</fullName>
    </submittedName>
</protein>
<evidence type="ECO:0000313" key="4">
    <source>
        <dbReference type="Proteomes" id="UP000005240"/>
    </source>
</evidence>
<dbReference type="EnsemblFungi" id="PTTG_28150-t43_1">
    <property type="protein sequence ID" value="PTTG_28150-t43_1-p1"/>
    <property type="gene ID" value="PTTG_28150"/>
</dbReference>
<evidence type="ECO:0000313" key="2">
    <source>
        <dbReference type="EMBL" id="OAV90917.1"/>
    </source>
</evidence>
<dbReference type="VEuPathDB" id="FungiDB:PTTG_28150"/>
<evidence type="ECO:0000313" key="3">
    <source>
        <dbReference type="EnsemblFungi" id="PTTG_28150-t43_1-p1"/>
    </source>
</evidence>
<feature type="compositionally biased region" description="Polar residues" evidence="1">
    <location>
        <begin position="242"/>
        <end position="257"/>
    </location>
</feature>
<accession>A0A180GDX1</accession>
<dbReference type="Proteomes" id="UP000005240">
    <property type="component" value="Unassembled WGS sequence"/>
</dbReference>
<dbReference type="EMBL" id="ADAS02000091">
    <property type="protein sequence ID" value="OAV90917.1"/>
    <property type="molecule type" value="Genomic_DNA"/>
</dbReference>
<feature type="compositionally biased region" description="Pro residues" evidence="1">
    <location>
        <begin position="222"/>
        <end position="232"/>
    </location>
</feature>
<name>A0A180GDX1_PUCT1</name>
<proteinExistence type="predicted"/>
<reference evidence="3" key="4">
    <citation type="submission" date="2025-05" db="UniProtKB">
        <authorList>
            <consortium name="EnsemblFungi"/>
        </authorList>
    </citation>
    <scope>IDENTIFICATION</scope>
    <source>
        <strain evidence="3">isolate 1-1 / race 1 (BBBD)</strain>
    </source>
</reference>
<keyword evidence="4" id="KW-1185">Reference proteome</keyword>
<reference evidence="2" key="2">
    <citation type="submission" date="2016-05" db="EMBL/GenBank/DDBJ databases">
        <title>Comparative analysis highlights variable genome content of wheat rusts and divergence of the mating loci.</title>
        <authorList>
            <person name="Cuomo C.A."/>
            <person name="Bakkeren G."/>
            <person name="Szabo L."/>
            <person name="Khalil H."/>
            <person name="Joly D."/>
            <person name="Goldberg J."/>
            <person name="Young S."/>
            <person name="Zeng Q."/>
            <person name="Fellers J."/>
        </authorList>
    </citation>
    <scope>NUCLEOTIDE SEQUENCE [LARGE SCALE GENOMIC DNA]</scope>
    <source>
        <strain evidence="2">1-1 BBBD Race 1</strain>
    </source>
</reference>